<dbReference type="eggNOG" id="KOG0254">
    <property type="taxonomic scope" value="Eukaryota"/>
</dbReference>
<evidence type="ECO:0000256" key="7">
    <source>
        <dbReference type="SAM" id="MobiDB-lite"/>
    </source>
</evidence>
<dbReference type="Proteomes" id="UP000000707">
    <property type="component" value="Unassembled WGS sequence"/>
</dbReference>
<dbReference type="InterPro" id="IPR011701">
    <property type="entry name" value="MFS"/>
</dbReference>
<organism evidence="11">
    <name type="scientific">Candida tenuis (strain ATCC 10573 / BCRC 21748 / CBS 615 / JCM 9827 / NBRC 10315 / NRRL Y-1498 / VKM Y-70)</name>
    <name type="common">Yeast</name>
    <name type="synonym">Yamadazyma tenuis</name>
    <dbReference type="NCBI Taxonomy" id="590646"/>
    <lineage>
        <taxon>Eukaryota</taxon>
        <taxon>Fungi</taxon>
        <taxon>Dikarya</taxon>
        <taxon>Ascomycota</taxon>
        <taxon>Saccharomycotina</taxon>
        <taxon>Pichiomycetes</taxon>
        <taxon>Debaryomycetaceae</taxon>
        <taxon>Yamadazyma</taxon>
    </lineage>
</organism>
<feature type="transmembrane region" description="Helical" evidence="8">
    <location>
        <begin position="194"/>
        <end position="217"/>
    </location>
</feature>
<dbReference type="PROSITE" id="PS50850">
    <property type="entry name" value="MFS"/>
    <property type="match status" value="1"/>
</dbReference>
<dbReference type="PANTHER" id="PTHR23501:SF191">
    <property type="entry name" value="VACUOLAR BASIC AMINO ACID TRANSPORTER 4"/>
    <property type="match status" value="1"/>
</dbReference>
<dbReference type="GO" id="GO:0015174">
    <property type="term" value="F:basic amino acid transmembrane transporter activity"/>
    <property type="evidence" value="ECO:0007669"/>
    <property type="project" value="TreeGrafter"/>
</dbReference>
<evidence type="ECO:0000256" key="4">
    <source>
        <dbReference type="ARBA" id="ARBA00022692"/>
    </source>
</evidence>
<dbReference type="GO" id="GO:0000329">
    <property type="term" value="C:fungal-type vacuole membrane"/>
    <property type="evidence" value="ECO:0007669"/>
    <property type="project" value="TreeGrafter"/>
</dbReference>
<keyword evidence="5 8" id="KW-1133">Transmembrane helix</keyword>
<reference evidence="10 11" key="1">
    <citation type="journal article" date="2011" name="Proc. Natl. Acad. Sci. U.S.A.">
        <title>Comparative genomics of xylose-fermenting fungi for enhanced biofuel production.</title>
        <authorList>
            <person name="Wohlbach D.J."/>
            <person name="Kuo A."/>
            <person name="Sato T.K."/>
            <person name="Potts K.M."/>
            <person name="Salamov A.A."/>
            <person name="LaButti K.M."/>
            <person name="Sun H."/>
            <person name="Clum A."/>
            <person name="Pangilinan J.L."/>
            <person name="Lindquist E.A."/>
            <person name="Lucas S."/>
            <person name="Lapidus A."/>
            <person name="Jin M."/>
            <person name="Gunawan C."/>
            <person name="Balan V."/>
            <person name="Dale B.E."/>
            <person name="Jeffries T.W."/>
            <person name="Zinkel R."/>
            <person name="Barry K.W."/>
            <person name="Grigoriev I.V."/>
            <person name="Gasch A.P."/>
        </authorList>
    </citation>
    <scope>NUCLEOTIDE SEQUENCE [LARGE SCALE GENOMIC DNA]</scope>
    <source>
        <strain evidence="11">ATCC 10573 / BCRC 21748 / CBS 615 / JCM 9827 / NBRC 10315 / NRRL Y-1498 / VKM Y-70</strain>
    </source>
</reference>
<comment type="similarity">
    <text evidence="2">Belongs to the major facilitator superfamily.</text>
</comment>
<dbReference type="SUPFAM" id="SSF103473">
    <property type="entry name" value="MFS general substrate transporter"/>
    <property type="match status" value="2"/>
</dbReference>
<sequence length="576" mass="61974">MSKTHQPHLEPSKLNDTSSGTPGLIASELVAEEELLLSHPNNYSSIAGDSDSIVAPKDDDKGYALTGVKLYTFITASLFAAFLSALDATVVSTLLGVIASDLHQIPNMSWIATSYLLSAAAFQPLYGKISDIFGRKPVLLACSVFFGVGCFITSFKDFKCVIIGRFITGIGGSGFNAVTTIAMSDIIPLRDRGIFQGLGNVAYSIGAASGGILGGFVNDWLGWQYVFSIQVPLSIGIGLVFLFFFVLPPGSPGLGSPGHAKEKLARIDFLGSFFLVSSLVTILLGTSLAGQYFPYISWTFGGLMLTAIVLLLVFVYVELNIAPEPILPVKLLTDRTVLSASLTNWFMTMSCFTYLFYYPVYLTSVIQLPSSKVGLRVIANFVGVSTGSLGAGIYMKRTGKYYGLNVVAVVAYWFGILSFLFLTPQSSASFQLVITFLPGWGYAIMLTVSLLALIAAVPSKFQAATTSIQYTSRFTGSTLGVCIASAIFQKILYNQLTAAIPKVVNDADKAAEIISNALADAEYSKTVSDAIRYIIVMCYERACKGAFAFSFATGCLTCVVTLFIREHKLHSNLDRN</sequence>
<feature type="transmembrane region" description="Helical" evidence="8">
    <location>
        <begin position="223"/>
        <end position="247"/>
    </location>
</feature>
<feature type="transmembrane region" description="Helical" evidence="8">
    <location>
        <begin position="267"/>
        <end position="289"/>
    </location>
</feature>
<feature type="transmembrane region" description="Helical" evidence="8">
    <location>
        <begin position="402"/>
        <end position="422"/>
    </location>
</feature>
<dbReference type="Gene3D" id="1.20.1250.20">
    <property type="entry name" value="MFS general substrate transporter like domains"/>
    <property type="match status" value="1"/>
</dbReference>
<dbReference type="GO" id="GO:0012505">
    <property type="term" value="C:endomembrane system"/>
    <property type="evidence" value="ECO:0007669"/>
    <property type="project" value="UniProtKB-SubCell"/>
</dbReference>
<evidence type="ECO:0000256" key="3">
    <source>
        <dbReference type="ARBA" id="ARBA00022448"/>
    </source>
</evidence>
<keyword evidence="3" id="KW-0813">Transport</keyword>
<feature type="transmembrane region" description="Helical" evidence="8">
    <location>
        <begin position="546"/>
        <end position="564"/>
    </location>
</feature>
<evidence type="ECO:0000256" key="5">
    <source>
        <dbReference type="ARBA" id="ARBA00022989"/>
    </source>
</evidence>
<dbReference type="EMBL" id="GL996510">
    <property type="protein sequence ID" value="EGV66341.1"/>
    <property type="molecule type" value="Genomic_DNA"/>
</dbReference>
<proteinExistence type="inferred from homology"/>
<gene>
    <name evidence="10" type="ORF">CANTEDRAFT_100715</name>
</gene>
<dbReference type="AlphaFoldDB" id="G3AXD1"/>
<dbReference type="RefSeq" id="XP_006683599.1">
    <property type="nucleotide sequence ID" value="XM_006683536.1"/>
</dbReference>
<evidence type="ECO:0000259" key="9">
    <source>
        <dbReference type="PROSITE" id="PS50850"/>
    </source>
</evidence>
<feature type="transmembrane region" description="Helical" evidence="8">
    <location>
        <begin position="161"/>
        <end position="182"/>
    </location>
</feature>
<feature type="domain" description="Major facilitator superfamily (MFS) profile" evidence="9">
    <location>
        <begin position="73"/>
        <end position="569"/>
    </location>
</feature>
<feature type="region of interest" description="Disordered" evidence="7">
    <location>
        <begin position="1"/>
        <end position="21"/>
    </location>
</feature>
<dbReference type="InterPro" id="IPR020846">
    <property type="entry name" value="MFS_dom"/>
</dbReference>
<dbReference type="PANTHER" id="PTHR23501">
    <property type="entry name" value="MAJOR FACILITATOR SUPERFAMILY"/>
    <property type="match status" value="1"/>
</dbReference>
<keyword evidence="11" id="KW-1185">Reference proteome</keyword>
<evidence type="ECO:0000256" key="1">
    <source>
        <dbReference type="ARBA" id="ARBA00004127"/>
    </source>
</evidence>
<feature type="transmembrane region" description="Helical" evidence="8">
    <location>
        <begin position="107"/>
        <end position="126"/>
    </location>
</feature>
<dbReference type="InterPro" id="IPR036259">
    <property type="entry name" value="MFS_trans_sf"/>
</dbReference>
<feature type="transmembrane region" description="Helical" evidence="8">
    <location>
        <begin position="337"/>
        <end position="357"/>
    </location>
</feature>
<evidence type="ECO:0000313" key="10">
    <source>
        <dbReference type="EMBL" id="EGV66341.1"/>
    </source>
</evidence>
<feature type="transmembrane region" description="Helical" evidence="8">
    <location>
        <begin position="295"/>
        <end position="317"/>
    </location>
</feature>
<dbReference type="GeneID" id="18245405"/>
<protein>
    <recommendedName>
        <fullName evidence="9">Major facilitator superfamily (MFS) profile domain-containing protein</fullName>
    </recommendedName>
</protein>
<dbReference type="Pfam" id="PF07690">
    <property type="entry name" value="MFS_1"/>
    <property type="match status" value="1"/>
</dbReference>
<dbReference type="HOGENOM" id="CLU_000960_22_3_1"/>
<feature type="transmembrane region" description="Helical" evidence="8">
    <location>
        <begin position="70"/>
        <end position="95"/>
    </location>
</feature>
<evidence type="ECO:0000256" key="6">
    <source>
        <dbReference type="ARBA" id="ARBA00023136"/>
    </source>
</evidence>
<dbReference type="Gene3D" id="1.20.1720.10">
    <property type="entry name" value="Multidrug resistance protein D"/>
    <property type="match status" value="1"/>
</dbReference>
<evidence type="ECO:0000313" key="11">
    <source>
        <dbReference type="Proteomes" id="UP000000707"/>
    </source>
</evidence>
<name>G3AXD1_CANTC</name>
<feature type="transmembrane region" description="Helical" evidence="8">
    <location>
        <begin position="377"/>
        <end position="395"/>
    </location>
</feature>
<comment type="subcellular location">
    <subcellularLocation>
        <location evidence="1">Endomembrane system</location>
        <topology evidence="1">Multi-pass membrane protein</topology>
    </subcellularLocation>
</comment>
<dbReference type="KEGG" id="cten:18245405"/>
<feature type="transmembrane region" description="Helical" evidence="8">
    <location>
        <begin position="138"/>
        <end position="155"/>
    </location>
</feature>
<evidence type="ECO:0000256" key="8">
    <source>
        <dbReference type="SAM" id="Phobius"/>
    </source>
</evidence>
<keyword evidence="4 8" id="KW-0812">Transmembrane</keyword>
<dbReference type="STRING" id="590646.G3AXD1"/>
<evidence type="ECO:0000256" key="2">
    <source>
        <dbReference type="ARBA" id="ARBA00008335"/>
    </source>
</evidence>
<feature type="transmembrane region" description="Helical" evidence="8">
    <location>
        <begin position="428"/>
        <end position="457"/>
    </location>
</feature>
<accession>G3AXD1</accession>
<dbReference type="OrthoDB" id="3437016at2759"/>
<keyword evidence="6 8" id="KW-0472">Membrane</keyword>